<evidence type="ECO:0000256" key="1">
    <source>
        <dbReference type="SAM" id="Phobius"/>
    </source>
</evidence>
<protein>
    <recommendedName>
        <fullName evidence="2">ATPase domain-containing protein</fullName>
    </recommendedName>
</protein>
<feature type="domain" description="ATPase" evidence="2">
    <location>
        <begin position="103"/>
        <end position="315"/>
    </location>
</feature>
<evidence type="ECO:0000259" key="2">
    <source>
        <dbReference type="Pfam" id="PF01637"/>
    </source>
</evidence>
<gene>
    <name evidence="3" type="ORF">Glove_461g68</name>
</gene>
<dbReference type="Proteomes" id="UP000266861">
    <property type="component" value="Unassembled WGS sequence"/>
</dbReference>
<dbReference type="Pfam" id="PF01637">
    <property type="entry name" value="ATPase_2"/>
    <property type="match status" value="1"/>
</dbReference>
<keyword evidence="1" id="KW-1133">Transmembrane helix</keyword>
<sequence length="423" mass="49374">MSFCNIIQRFNRRILRPRPLSSLSQVPFIQPSPLLSRFYANSTFRSPSLQPLTNLLIGITAYGFLFGTLYILHENYKKYKISYANKAIQKGTIPEMNISSDKFYPRSQVLEKLKKLFTPQKYFQSCHIIYGKHGIGKSTLIKMASKEIGQGVIYVDIPSNIEDFGKNFAKAMNIKMSNLAYDTYNDRDNLLGKALQVFERAAKDYKAKYGKPLVIIYDNVDRLIPKNIKIVDRLQNNAIYGNNENYISVFVSSEYLIPQRMDSRAHWENLDYFEIGELTKEESIDYLVNKKNIKKEEAKKIYELVGGCIIDLEKVADDLFSGQSFEDIKKKIKIEVGKKFRIAKLMPGDRYYESGRNIINALLNSKELSRSELRKFSIYLYNEDYKELMDKNIFEYHPKTHKITFESKLIEYYIRENADLFIK</sequence>
<proteinExistence type="predicted"/>
<reference evidence="3 4" key="1">
    <citation type="submission" date="2018-08" db="EMBL/GenBank/DDBJ databases">
        <title>Genome and evolution of the arbuscular mycorrhizal fungus Diversispora epigaea (formerly Glomus versiforme) and its bacterial endosymbionts.</title>
        <authorList>
            <person name="Sun X."/>
            <person name="Fei Z."/>
            <person name="Harrison M."/>
        </authorList>
    </citation>
    <scope>NUCLEOTIDE SEQUENCE [LARGE SCALE GENOMIC DNA]</scope>
    <source>
        <strain evidence="3 4">IT104</strain>
    </source>
</reference>
<name>A0A397GMY1_9GLOM</name>
<organism evidence="3 4">
    <name type="scientific">Diversispora epigaea</name>
    <dbReference type="NCBI Taxonomy" id="1348612"/>
    <lineage>
        <taxon>Eukaryota</taxon>
        <taxon>Fungi</taxon>
        <taxon>Fungi incertae sedis</taxon>
        <taxon>Mucoromycota</taxon>
        <taxon>Glomeromycotina</taxon>
        <taxon>Glomeromycetes</taxon>
        <taxon>Diversisporales</taxon>
        <taxon>Diversisporaceae</taxon>
        <taxon>Diversispora</taxon>
    </lineage>
</organism>
<dbReference type="AlphaFoldDB" id="A0A397GMY1"/>
<dbReference type="OrthoDB" id="10414274at2759"/>
<accession>A0A397GMY1</accession>
<keyword evidence="4" id="KW-1185">Reference proteome</keyword>
<dbReference type="Gene3D" id="3.40.50.300">
    <property type="entry name" value="P-loop containing nucleotide triphosphate hydrolases"/>
    <property type="match status" value="1"/>
</dbReference>
<dbReference type="PANTHER" id="PTHR36168">
    <property type="entry name" value="CHROMOSOME 1, WHOLE GENOME SHOTGUN SEQUENCE"/>
    <property type="match status" value="1"/>
</dbReference>
<dbReference type="InterPro" id="IPR011579">
    <property type="entry name" value="ATPase_dom"/>
</dbReference>
<feature type="transmembrane region" description="Helical" evidence="1">
    <location>
        <begin position="52"/>
        <end position="72"/>
    </location>
</feature>
<dbReference type="PANTHER" id="PTHR36168:SF1">
    <property type="entry name" value="ORC1-LIKE AAA ATPASE DOMAIN-CONTAINING PROTEIN"/>
    <property type="match status" value="1"/>
</dbReference>
<evidence type="ECO:0000313" key="3">
    <source>
        <dbReference type="EMBL" id="RHZ52402.1"/>
    </source>
</evidence>
<dbReference type="GO" id="GO:0005524">
    <property type="term" value="F:ATP binding"/>
    <property type="evidence" value="ECO:0007669"/>
    <property type="project" value="InterPro"/>
</dbReference>
<keyword evidence="1" id="KW-0812">Transmembrane</keyword>
<dbReference type="EMBL" id="PQFF01000403">
    <property type="protein sequence ID" value="RHZ52402.1"/>
    <property type="molecule type" value="Genomic_DNA"/>
</dbReference>
<dbReference type="InterPro" id="IPR027417">
    <property type="entry name" value="P-loop_NTPase"/>
</dbReference>
<keyword evidence="1" id="KW-0472">Membrane</keyword>
<evidence type="ECO:0000313" key="4">
    <source>
        <dbReference type="Proteomes" id="UP000266861"/>
    </source>
</evidence>
<dbReference type="SUPFAM" id="SSF52540">
    <property type="entry name" value="P-loop containing nucleoside triphosphate hydrolases"/>
    <property type="match status" value="1"/>
</dbReference>
<comment type="caution">
    <text evidence="3">The sequence shown here is derived from an EMBL/GenBank/DDBJ whole genome shotgun (WGS) entry which is preliminary data.</text>
</comment>